<keyword evidence="6" id="KW-1185">Reference proteome</keyword>
<organism evidence="5 6">
    <name type="scientific">Aporhodopirellula aestuarii</name>
    <dbReference type="NCBI Taxonomy" id="2950107"/>
    <lineage>
        <taxon>Bacteria</taxon>
        <taxon>Pseudomonadati</taxon>
        <taxon>Planctomycetota</taxon>
        <taxon>Planctomycetia</taxon>
        <taxon>Pirellulales</taxon>
        <taxon>Pirellulaceae</taxon>
        <taxon>Aporhodopirellula</taxon>
    </lineage>
</organism>
<evidence type="ECO:0000256" key="2">
    <source>
        <dbReference type="ARBA" id="ARBA00022676"/>
    </source>
</evidence>
<name>A0ABT0U9W6_9BACT</name>
<evidence type="ECO:0000259" key="4">
    <source>
        <dbReference type="Pfam" id="PF02709"/>
    </source>
</evidence>
<sequence>MNFDALTIVRGRQTHLENQWRGWLQSEKKPDRWIIVGMDQDVIPPGQDDSIEVITNRVDGDGKTLPLAHARNLAANLSQSEYMVFLDVDCIAAPGMLREFEVALETSDRLWMGSPRYLPAGATLQDWSMEELAQSAIPHPIQPRLSTGELRESDEYEKFWSLCFAVSNQTFAKIGGFEESFAGYGAEDTDFAFAARDAGVPFGFACAIAYHQHHAVCKPPLNHFDAIVRNAIQFRRRWNVWPMESWLNAFVDRGLIRFDPEMDSIDILASPTKEDVEQATVLTPAGF</sequence>
<comment type="caution">
    <text evidence="5">The sequence shown here is derived from an EMBL/GenBank/DDBJ whole genome shotgun (WGS) entry which is preliminary data.</text>
</comment>
<dbReference type="GO" id="GO:0016757">
    <property type="term" value="F:glycosyltransferase activity"/>
    <property type="evidence" value="ECO:0007669"/>
    <property type="project" value="UniProtKB-KW"/>
</dbReference>
<dbReference type="Gene3D" id="3.90.550.10">
    <property type="entry name" value="Spore Coat Polysaccharide Biosynthesis Protein SpsA, Chain A"/>
    <property type="match status" value="1"/>
</dbReference>
<keyword evidence="3" id="KW-0808">Transferase</keyword>
<evidence type="ECO:0000256" key="1">
    <source>
        <dbReference type="ARBA" id="ARBA00006739"/>
    </source>
</evidence>
<evidence type="ECO:0000313" key="6">
    <source>
        <dbReference type="Proteomes" id="UP001202961"/>
    </source>
</evidence>
<dbReference type="InterPro" id="IPR029044">
    <property type="entry name" value="Nucleotide-diphossugar_trans"/>
</dbReference>
<gene>
    <name evidence="5" type="ORF">NB063_23885</name>
</gene>
<dbReference type="SUPFAM" id="SSF53448">
    <property type="entry name" value="Nucleotide-diphospho-sugar transferases"/>
    <property type="match status" value="1"/>
</dbReference>
<dbReference type="Proteomes" id="UP001202961">
    <property type="component" value="Unassembled WGS sequence"/>
</dbReference>
<dbReference type="Pfam" id="PF02709">
    <property type="entry name" value="Glyco_transf_7C"/>
    <property type="match status" value="1"/>
</dbReference>
<feature type="domain" description="Galactosyltransferase C-terminal" evidence="4">
    <location>
        <begin position="151"/>
        <end position="201"/>
    </location>
</feature>
<reference evidence="5 6" key="1">
    <citation type="journal article" date="2022" name="Syst. Appl. Microbiol.">
        <title>Rhodopirellula aestuarii sp. nov., a novel member of the genus Rhodopirellula isolated from brackish sediments collected in the Tagus River estuary, Portugal.</title>
        <authorList>
            <person name="Vitorino I.R."/>
            <person name="Klimek D."/>
            <person name="Calusinska M."/>
            <person name="Lobo-da-Cunha A."/>
            <person name="Vasconcelos V."/>
            <person name="Lage O.M."/>
        </authorList>
    </citation>
    <scope>NUCLEOTIDE SEQUENCE [LARGE SCALE GENOMIC DNA]</scope>
    <source>
        <strain evidence="5 6">ICT_H3.1</strain>
    </source>
</reference>
<protein>
    <submittedName>
        <fullName evidence="5">Galactosyltransferase-related protein</fullName>
    </submittedName>
</protein>
<evidence type="ECO:0000313" key="5">
    <source>
        <dbReference type="EMBL" id="MCM2373666.1"/>
    </source>
</evidence>
<dbReference type="PANTHER" id="PTHR43179:SF12">
    <property type="entry name" value="GALACTOFURANOSYLTRANSFERASE GLFT2"/>
    <property type="match status" value="1"/>
</dbReference>
<accession>A0ABT0U9W6</accession>
<evidence type="ECO:0000256" key="3">
    <source>
        <dbReference type="ARBA" id="ARBA00022679"/>
    </source>
</evidence>
<dbReference type="EMBL" id="JAMQBK010000063">
    <property type="protein sequence ID" value="MCM2373666.1"/>
    <property type="molecule type" value="Genomic_DNA"/>
</dbReference>
<comment type="similarity">
    <text evidence="1">Belongs to the glycosyltransferase 2 family.</text>
</comment>
<dbReference type="InterPro" id="IPR027791">
    <property type="entry name" value="Galactosyl_T_C"/>
</dbReference>
<dbReference type="PANTHER" id="PTHR43179">
    <property type="entry name" value="RHAMNOSYLTRANSFERASE WBBL"/>
    <property type="match status" value="1"/>
</dbReference>
<proteinExistence type="inferred from homology"/>
<dbReference type="RefSeq" id="WP_250931441.1">
    <property type="nucleotide sequence ID" value="NZ_JAMQBK010000063.1"/>
</dbReference>
<keyword evidence="2 5" id="KW-0328">Glycosyltransferase</keyword>